<dbReference type="AlphaFoldDB" id="A0A4S5BBK7"/>
<dbReference type="InterPro" id="IPR036388">
    <property type="entry name" value="WH-like_DNA-bd_sf"/>
</dbReference>
<dbReference type="Gene3D" id="3.40.50.150">
    <property type="entry name" value="Vaccinia Virus protein VP39"/>
    <property type="match status" value="1"/>
</dbReference>
<proteinExistence type="predicted"/>
<dbReference type="SUPFAM" id="SSF46785">
    <property type="entry name" value="Winged helix' DNA-binding domain"/>
    <property type="match status" value="1"/>
</dbReference>
<protein>
    <submittedName>
        <fullName evidence="6">Demethylspheroidene O-methyltransferase</fullName>
        <ecNumber evidence="6">2.1.1.210</ecNumber>
    </submittedName>
    <submittedName>
        <fullName evidence="5">Methyltransferase domain-containing protein</fullName>
    </submittedName>
</protein>
<dbReference type="EMBL" id="CABHNT010000028">
    <property type="protein sequence ID" value="VUX33772.1"/>
    <property type="molecule type" value="Genomic_DNA"/>
</dbReference>
<evidence type="ECO:0000313" key="7">
    <source>
        <dbReference type="Proteomes" id="UP000306697"/>
    </source>
</evidence>
<dbReference type="Gene3D" id="1.10.10.10">
    <property type="entry name" value="Winged helix-like DNA-binding domain superfamily/Winged helix DNA-binding domain"/>
    <property type="match status" value="1"/>
</dbReference>
<dbReference type="GO" id="GO:0032259">
    <property type="term" value="P:methylation"/>
    <property type="evidence" value="ECO:0007669"/>
    <property type="project" value="UniProtKB-KW"/>
</dbReference>
<evidence type="ECO:0000313" key="6">
    <source>
        <dbReference type="EMBL" id="VUX33772.1"/>
    </source>
</evidence>
<dbReference type="PROSITE" id="PS51683">
    <property type="entry name" value="SAM_OMT_II"/>
    <property type="match status" value="1"/>
</dbReference>
<evidence type="ECO:0000313" key="5">
    <source>
        <dbReference type="EMBL" id="THJ29430.1"/>
    </source>
</evidence>
<name>A0A4S5BBK7_BIFLI</name>
<evidence type="ECO:0000259" key="4">
    <source>
        <dbReference type="Pfam" id="PF00891"/>
    </source>
</evidence>
<evidence type="ECO:0000256" key="2">
    <source>
        <dbReference type="ARBA" id="ARBA00022679"/>
    </source>
</evidence>
<reference evidence="5 7" key="1">
    <citation type="submission" date="2019-04" db="EMBL/GenBank/DDBJ databases">
        <title>Genome Announcement To Ensure Probiotic Safety of Bifidobacterium longum subsp infantis UBBI-01.</title>
        <authorList>
            <person name="Sulthana A."/>
            <person name="Lakshmi S.G."/>
            <person name="Madempudi R.S."/>
        </authorList>
    </citation>
    <scope>NUCLEOTIDE SEQUENCE [LARGE SCALE GENOMIC DNA]</scope>
    <source>
        <strain evidence="5 7">UBBI-01</strain>
    </source>
</reference>
<keyword evidence="2 5" id="KW-0808">Transferase</keyword>
<reference evidence="6 8" key="2">
    <citation type="submission" date="2019-07" db="EMBL/GenBank/DDBJ databases">
        <authorList>
            <person name="Hibberd C M."/>
            <person name="Gehrig L. J."/>
            <person name="Chang H.-W."/>
            <person name="Venkatesh S."/>
        </authorList>
    </citation>
    <scope>NUCLEOTIDE SEQUENCE [LARGE SCALE GENOMIC DNA]</scope>
    <source>
        <strain evidence="6">Bifidobacterium_longum_subsp_infantis_JG_Bg463</strain>
    </source>
</reference>
<dbReference type="InterPro" id="IPR016461">
    <property type="entry name" value="COMT-like"/>
</dbReference>
<dbReference type="PIRSF" id="PIRSF005739">
    <property type="entry name" value="O-mtase"/>
    <property type="match status" value="1"/>
</dbReference>
<keyword evidence="1 5" id="KW-0489">Methyltransferase</keyword>
<dbReference type="InterPro" id="IPR036390">
    <property type="entry name" value="WH_DNA-bd_sf"/>
</dbReference>
<evidence type="ECO:0000256" key="1">
    <source>
        <dbReference type="ARBA" id="ARBA00022603"/>
    </source>
</evidence>
<sequence>MSIDSILGDFDLLKPMVMRASAQSGLFDIVASSQLTFDEIVESLDYLDPYTLRLLIQALDEYGYMLIKDDKVLLTELGKTLARNIAFINSVTSRSTASGLFSYAPLALHERLERGANYFELSHKEQYWQLVNRDPNLYASFEQGYSGNFDSDSLLDRAQLTKTDELFKARNILELGSGYGDTAYFILKSGFSGNITVSDLSNRIPVLTAQSRWQDFQGRVYISAIDFFTDPIPHHSTILLDSILADWDDDQCIILFRRIRSAIKENSGKLVISEVTRFSNDDGIDAIGKLTLACAVSGRVRSEEEVENLIRTAGYTKITLAGSSEHRFTLVAY</sequence>
<dbReference type="GO" id="GO:0043803">
    <property type="term" value="F:hydroxyneurosporene-O-methyltransferase activity"/>
    <property type="evidence" value="ECO:0007669"/>
    <property type="project" value="UniProtKB-EC"/>
</dbReference>
<dbReference type="EMBL" id="SSWL01000008">
    <property type="protein sequence ID" value="THJ29430.1"/>
    <property type="molecule type" value="Genomic_DNA"/>
</dbReference>
<organism evidence="5 7">
    <name type="scientific">Bifidobacterium longum subsp. infantis</name>
    <dbReference type="NCBI Taxonomy" id="1682"/>
    <lineage>
        <taxon>Bacteria</taxon>
        <taxon>Bacillati</taxon>
        <taxon>Actinomycetota</taxon>
        <taxon>Actinomycetes</taxon>
        <taxon>Bifidobacteriales</taxon>
        <taxon>Bifidobacteriaceae</taxon>
        <taxon>Bifidobacterium</taxon>
    </lineage>
</organism>
<gene>
    <name evidence="6" type="primary">crtF</name>
    <name evidence="6" type="ORF">BLJG463_01393</name>
    <name evidence="5" type="ORF">E6L38_06260</name>
</gene>
<dbReference type="InterPro" id="IPR001077">
    <property type="entry name" value="COMT_C"/>
</dbReference>
<dbReference type="RefSeq" id="WP_060620912.1">
    <property type="nucleotide sequence ID" value="NZ_BCYF01000069.1"/>
</dbReference>
<evidence type="ECO:0000256" key="3">
    <source>
        <dbReference type="ARBA" id="ARBA00022691"/>
    </source>
</evidence>
<dbReference type="Proteomes" id="UP000306697">
    <property type="component" value="Unassembled WGS sequence"/>
</dbReference>
<dbReference type="EC" id="2.1.1.210" evidence="6"/>
<dbReference type="Pfam" id="PF00891">
    <property type="entry name" value="Methyltransf_2"/>
    <property type="match status" value="1"/>
</dbReference>
<feature type="domain" description="O-methyltransferase C-terminal" evidence="4">
    <location>
        <begin position="112"/>
        <end position="315"/>
    </location>
</feature>
<evidence type="ECO:0000313" key="8">
    <source>
        <dbReference type="Proteomes" id="UP000345266"/>
    </source>
</evidence>
<dbReference type="GO" id="GO:0008171">
    <property type="term" value="F:O-methyltransferase activity"/>
    <property type="evidence" value="ECO:0007669"/>
    <property type="project" value="InterPro"/>
</dbReference>
<dbReference type="Proteomes" id="UP000345266">
    <property type="component" value="Unassembled WGS sequence"/>
</dbReference>
<dbReference type="PANTHER" id="PTHR11746">
    <property type="entry name" value="O-METHYLTRANSFERASE"/>
    <property type="match status" value="1"/>
</dbReference>
<keyword evidence="3" id="KW-0949">S-adenosyl-L-methionine</keyword>
<accession>A0A4S5BBK7</accession>
<dbReference type="SUPFAM" id="SSF53335">
    <property type="entry name" value="S-adenosyl-L-methionine-dependent methyltransferases"/>
    <property type="match status" value="1"/>
</dbReference>
<dbReference type="InterPro" id="IPR029063">
    <property type="entry name" value="SAM-dependent_MTases_sf"/>
</dbReference>